<dbReference type="PANTHER" id="PTHR12975">
    <property type="entry name" value="TRANSPORT PROTEIN TRAPP"/>
    <property type="match status" value="1"/>
</dbReference>
<feature type="compositionally biased region" description="Polar residues" evidence="1">
    <location>
        <begin position="33"/>
        <end position="43"/>
    </location>
</feature>
<feature type="region of interest" description="Disordered" evidence="1">
    <location>
        <begin position="1148"/>
        <end position="1204"/>
    </location>
</feature>
<feature type="region of interest" description="Disordered" evidence="1">
    <location>
        <begin position="240"/>
        <end position="261"/>
    </location>
</feature>
<evidence type="ECO:0000259" key="2">
    <source>
        <dbReference type="Pfam" id="PF24546"/>
    </source>
</evidence>
<reference evidence="3 4" key="1">
    <citation type="submission" date="2024-10" db="EMBL/GenBank/DDBJ databases">
        <title>Updated reference genomes for cyclostephanoid diatoms.</title>
        <authorList>
            <person name="Roberts W.R."/>
            <person name="Alverson A.J."/>
        </authorList>
    </citation>
    <scope>NUCLEOTIDE SEQUENCE [LARGE SCALE GENOMIC DNA]</scope>
    <source>
        <strain evidence="3 4">AJA010-31</strain>
    </source>
</reference>
<feature type="compositionally biased region" description="Low complexity" evidence="1">
    <location>
        <begin position="142"/>
        <end position="154"/>
    </location>
</feature>
<evidence type="ECO:0000313" key="3">
    <source>
        <dbReference type="EMBL" id="KAL3785678.1"/>
    </source>
</evidence>
<dbReference type="InterPro" id="IPR058540">
    <property type="entry name" value="Ig_TPPC8_3rd"/>
</dbReference>
<evidence type="ECO:0000256" key="1">
    <source>
        <dbReference type="SAM" id="MobiDB-lite"/>
    </source>
</evidence>
<feature type="compositionally biased region" description="Polar residues" evidence="1">
    <location>
        <begin position="1695"/>
        <end position="1716"/>
    </location>
</feature>
<organism evidence="3 4">
    <name type="scientific">Cyclotella atomus</name>
    <dbReference type="NCBI Taxonomy" id="382360"/>
    <lineage>
        <taxon>Eukaryota</taxon>
        <taxon>Sar</taxon>
        <taxon>Stramenopiles</taxon>
        <taxon>Ochrophyta</taxon>
        <taxon>Bacillariophyta</taxon>
        <taxon>Coscinodiscophyceae</taxon>
        <taxon>Thalassiosirophycidae</taxon>
        <taxon>Stephanodiscales</taxon>
        <taxon>Stephanodiscaceae</taxon>
        <taxon>Cyclotella</taxon>
    </lineage>
</organism>
<feature type="compositionally biased region" description="Basic and acidic residues" evidence="1">
    <location>
        <begin position="1153"/>
        <end position="1162"/>
    </location>
</feature>
<dbReference type="SUPFAM" id="SSF81995">
    <property type="entry name" value="beta-sandwich domain of Sec23/24"/>
    <property type="match status" value="1"/>
</dbReference>
<comment type="caution">
    <text evidence="3">The sequence shown here is derived from an EMBL/GenBank/DDBJ whole genome shotgun (WGS) entry which is preliminary data.</text>
</comment>
<dbReference type="PANTHER" id="PTHR12975:SF6">
    <property type="entry name" value="TRAFFICKING PROTEIN PARTICLE COMPLEX SUBUNIT 8"/>
    <property type="match status" value="1"/>
</dbReference>
<dbReference type="Pfam" id="PF12739">
    <property type="entry name" value="TRAPPC-Trs85"/>
    <property type="match status" value="1"/>
</dbReference>
<feature type="region of interest" description="Disordered" evidence="1">
    <location>
        <begin position="326"/>
        <end position="353"/>
    </location>
</feature>
<dbReference type="EMBL" id="JALLPJ020000682">
    <property type="protein sequence ID" value="KAL3785678.1"/>
    <property type="molecule type" value="Genomic_DNA"/>
</dbReference>
<protein>
    <recommendedName>
        <fullName evidence="2">TPPC8 third Ig-like domain-containing protein</fullName>
    </recommendedName>
</protein>
<feature type="compositionally biased region" description="Pro residues" evidence="1">
    <location>
        <begin position="18"/>
        <end position="32"/>
    </location>
</feature>
<feature type="compositionally biased region" description="Basic and acidic residues" evidence="1">
    <location>
        <begin position="1169"/>
        <end position="1192"/>
    </location>
</feature>
<feature type="compositionally biased region" description="Basic and acidic residues" evidence="1">
    <location>
        <begin position="1"/>
        <end position="11"/>
    </location>
</feature>
<feature type="compositionally biased region" description="Low complexity" evidence="1">
    <location>
        <begin position="241"/>
        <end position="261"/>
    </location>
</feature>
<feature type="compositionally biased region" description="Polar residues" evidence="1">
    <location>
        <begin position="66"/>
        <end position="77"/>
    </location>
</feature>
<accession>A0ABD3PC24</accession>
<feature type="region of interest" description="Disordered" evidence="1">
    <location>
        <begin position="1694"/>
        <end position="1716"/>
    </location>
</feature>
<gene>
    <name evidence="3" type="ORF">ACHAWO_011698</name>
</gene>
<sequence length="1883" mass="208054">MSDRSNKDDGSHPLSGSLPPPPTSFPLPPPPTIKSSIANNGGTPHNLLSSLPPPPKIAFTKPPTISATRSSPKSSPAVSGLPPPPKITSSLPPRSGVPSSGLDAQMKDLAINSNVHSTQEQIPMLTSAPPSGVSLSSLDRVSPVSPSAAAQPPLSNHPAAASYSENAVPTPNYVASHPAANNIPPAPSSGSSWTSFTQNASGFIEKAGRLAINTVESAADLASDYLLDEGAHQYQQPLEEQCPQPTQQGYQQQQSPQPQFEQTHLQFQQQQFQQLDTRQFEQQTQESAFQTFNGQPQHLNIDMSSPSAIPPTKTTPNSAGFPILPIADNTESLPPPPTTYSTKPTTKRRAQASPPLTILAPRQSLLKVLIVPTADAQTIAAKNNTTLCDMFRIYGNSYNPEKEVYRPPLPPFRSANRSMMLSWDNLILDFISLQDMESRPVSESVAELALGESAKMWDEDFVQGEDEELERLESCVADVLAEEEEEERVRKLDGRPSMSSYKPKKGAMPYGSDDDENAFREDGNEALISCADAAFALTSLPTSPWLLRFRHTLDRSTDGMSHEMLCNPSVVILAACTSENYLICFAELANVHHLPRPYHDGRYDPNGLRREFLLLHDVVNGPKNFDEAKALTQMKERFGPGCCSVLRVNSQFPETDLLSGDAAVEDEEWEIADPSSPFVVNVVSDQYKASLANVSKQPTRGICLSDTDKRAIRRFVANMVVTGLVPAVERRIANLNAAVSNAKRGVKNVIKSLWRKPKESILTNVSGYSDGVKESNNVQDAASSSVKYRFDSIESQTRLLADTLFLVRDYEAALGIYRLVKDDYKHDKAILCYASVQEMILLCMHLLDPYRDGRFGLDMFHSIETALYSYTRAADEEREMENGSGTRPGEAPYATRLATRLCLVLSSTRSLTEGKHMEIADLLASASSHETPLGAAVLLEQSSAHYYRAGMLRKYAFHMLMAGHMFRSAGQERHAFRCFAASLYVYHGERWEELRSHLSTALAAQLYGMGHFALSMQFYAKLISAGGGRVSVRSQQKFVNHIVDICRDHQSSAIIAVDRMNAGTQDGRQQILSSFTHAAKPIEISNLGFPRVDDSSIRVYVENTRDSCISIGRSDSTLAKDSSKGDEAIWQDMMNCAEAELRASAIMSSSPKLSEDESEGRSARPVVHTGDEMTDRVIMELDKQERDDEYRERQRRRGKGEAAEVRATSEPIAVSFSLFNPLGIDIDLNEVQLVATLECSRTGMRHTNEFALSEQSESSQPNTVTFYGSEKEYYNPEFMCQIPVDTISSSDSATLVKEFPYFVVTKLAVKLAANSDTTVFLNISPLAEGELKVLGFRFKLLNEVWVFSRFDLIGPLLQDTQINKAKRARGESLTLQSKVEQKMPFLKVTVEPDSNLHGTVLQGQTSHWKLKLSNLGYVPASNIMLKTNAPWLNIVASSDEKVLSEDAPTSYCIGPSGTLMQVPFNGKLGPLGVLHPGQTAEVSVVIRTSGGGRQDFYMLFRYELWSEQHATSNLVPRHRWTREILSIPVYPSITMSASLMPSYSNKGEHILSIELMNYRSDRDGNLEIDLDNICIASRNFKVQQLKGQVYPGQDPKLPALQIGWQERITLHYLVVQTESATYSSALSILSSGHDNIPDKSKSGTHVTDFMCRERAHEVFIGILNAHRVEKDRIAAEQEKEGQPRHVAQIRRARTSLPTNDQDIATSPAQQSISPAHPTSISSLCPTNDTSNINIICCWSALVGNQGDDKQMHGQHHLRNLMVRQNKSKGCPLALTANYESKVSHDFNGGPLDLDVEVIVRNRLVEAKVKFEFAFDHQSSFDFIGTSSFSWELSGGDEVMVPIKARLYSGGLYNLQSVRLTVLKGESSIPYLFPLQWTVVVDEL</sequence>
<dbReference type="Proteomes" id="UP001530400">
    <property type="component" value="Unassembled WGS sequence"/>
</dbReference>
<feature type="domain" description="TPPC8 third Ig-like" evidence="2">
    <location>
        <begin position="1527"/>
        <end position="1757"/>
    </location>
</feature>
<evidence type="ECO:0000313" key="4">
    <source>
        <dbReference type="Proteomes" id="UP001530400"/>
    </source>
</evidence>
<feature type="region of interest" description="Disordered" evidence="1">
    <location>
        <begin position="487"/>
        <end position="511"/>
    </location>
</feature>
<dbReference type="Pfam" id="PF24546">
    <property type="entry name" value="Ig_TPPC8_3rd"/>
    <property type="match status" value="1"/>
</dbReference>
<feature type="region of interest" description="Disordered" evidence="1">
    <location>
        <begin position="1"/>
        <end position="163"/>
    </location>
</feature>
<dbReference type="InterPro" id="IPR024420">
    <property type="entry name" value="TRAPP_III_complex_Trs85"/>
</dbReference>
<keyword evidence="4" id="KW-1185">Reference proteome</keyword>
<feature type="compositionally biased region" description="Polar residues" evidence="1">
    <location>
        <begin position="111"/>
        <end position="121"/>
    </location>
</feature>
<proteinExistence type="predicted"/>
<name>A0ABD3PC24_9STRA</name>